<dbReference type="PANTHER" id="PTHR33408">
    <property type="entry name" value="TRANSPOSASE"/>
    <property type="match status" value="1"/>
</dbReference>
<dbReference type="InterPro" id="IPR047629">
    <property type="entry name" value="IS1182_transpos"/>
</dbReference>
<accession>A0A418XR14</accession>
<evidence type="ECO:0000313" key="3">
    <source>
        <dbReference type="EMBL" id="RJG14908.1"/>
    </source>
</evidence>
<dbReference type="OrthoDB" id="111180at2"/>
<evidence type="ECO:0000259" key="2">
    <source>
        <dbReference type="Pfam" id="PF13751"/>
    </source>
</evidence>
<gene>
    <name evidence="3" type="ORF">D3872_15975</name>
</gene>
<dbReference type="EMBL" id="QYUP01000123">
    <property type="protein sequence ID" value="RJG14908.1"/>
    <property type="molecule type" value="Genomic_DNA"/>
</dbReference>
<evidence type="ECO:0000313" key="4">
    <source>
        <dbReference type="Proteomes" id="UP000284006"/>
    </source>
</evidence>
<sequence length="565" mass="62609">MSSTRKLPSPDDPQYDLFGGVPAGSDAPALQTAVHSGRRFVTGDANAIFLGTMRLEEHLKRSGQHAPFTVARLLGAQDWQAFERRYAATGRAPYAPQLMVGLILYGVMQGVHSLRELERLARLDLGCMWVTGGIAPDHANIGRFIVQHEASLTRDFFESLTGSILKATGSGSARLAGDGTVIEAACSHYNLLKEEAVKARATAAHQAVERTPENRAAQQEQERSARCQELFEQRQTARRSNGKNVETLRISGSEPEAMVQRLKRGHGFAASYKPSVLANPDRIITAFEIDPSSETKVIAPMLDQSARVTGEDVRELLLDAGYFDDEVIDATLTRDISLLCPEGQWPAKTKEEGLYHKSAFTYDAHTDTYRCPAGQTLVLISKCGETPRTRAVSVYAASSCTACRLRANCTKAAQGRRIKRYPEDEQRDALRLVMQHRQARYIFSQRKAIVEPVFSSLRGQQGLDRFRRRGLQAVKREFALHVMAYNLSRAVALLRALFFYFYAVPYALRGAHTFFRPHAAFFWLASSTTTSPGPDVIAEKRFATPSEGRGFLRRYAAICTVASVG</sequence>
<proteinExistence type="predicted"/>
<dbReference type="InterPro" id="IPR008490">
    <property type="entry name" value="Transposase_InsH_N"/>
</dbReference>
<dbReference type="Pfam" id="PF05598">
    <property type="entry name" value="DUF772"/>
    <property type="match status" value="1"/>
</dbReference>
<comment type="caution">
    <text evidence="3">The sequence shown here is derived from an EMBL/GenBank/DDBJ whole genome shotgun (WGS) entry which is preliminary data.</text>
</comment>
<dbReference type="PANTHER" id="PTHR33408:SF4">
    <property type="entry name" value="TRANSPOSASE DDE DOMAIN-CONTAINING PROTEIN"/>
    <property type="match status" value="1"/>
</dbReference>
<organism evidence="3 4">
    <name type="scientific">Massilia cavernae</name>
    <dbReference type="NCBI Taxonomy" id="2320864"/>
    <lineage>
        <taxon>Bacteria</taxon>
        <taxon>Pseudomonadati</taxon>
        <taxon>Pseudomonadota</taxon>
        <taxon>Betaproteobacteria</taxon>
        <taxon>Burkholderiales</taxon>
        <taxon>Oxalobacteraceae</taxon>
        <taxon>Telluria group</taxon>
        <taxon>Massilia</taxon>
    </lineage>
</organism>
<protein>
    <submittedName>
        <fullName evidence="3">IS1182 family transposase</fullName>
    </submittedName>
</protein>
<dbReference type="Pfam" id="PF13751">
    <property type="entry name" value="DDE_Tnp_1_6"/>
    <property type="match status" value="1"/>
</dbReference>
<dbReference type="Proteomes" id="UP000284006">
    <property type="component" value="Unassembled WGS sequence"/>
</dbReference>
<feature type="domain" description="Transposase InsH N-terminal" evidence="1">
    <location>
        <begin position="77"/>
        <end position="145"/>
    </location>
</feature>
<dbReference type="RefSeq" id="WP_119811738.1">
    <property type="nucleotide sequence ID" value="NZ_QYUP01000123.1"/>
</dbReference>
<name>A0A418XR14_9BURK</name>
<keyword evidence="4" id="KW-1185">Reference proteome</keyword>
<feature type="domain" description="Transposase DDE" evidence="2">
    <location>
        <begin position="371"/>
        <end position="489"/>
    </location>
</feature>
<dbReference type="AlphaFoldDB" id="A0A418XR14"/>
<reference evidence="3 4" key="1">
    <citation type="submission" date="2018-09" db="EMBL/GenBank/DDBJ databases">
        <authorList>
            <person name="Zhu H."/>
        </authorList>
    </citation>
    <scope>NUCLEOTIDE SEQUENCE [LARGE SCALE GENOMIC DNA]</scope>
    <source>
        <strain evidence="3 4">K1S02-61</strain>
    </source>
</reference>
<evidence type="ECO:0000259" key="1">
    <source>
        <dbReference type="Pfam" id="PF05598"/>
    </source>
</evidence>
<dbReference type="NCBIfam" id="NF033551">
    <property type="entry name" value="transpos_IS1182"/>
    <property type="match status" value="1"/>
</dbReference>
<dbReference type="InterPro" id="IPR025668">
    <property type="entry name" value="Tnp_DDE_dom"/>
</dbReference>